<feature type="compositionally biased region" description="Polar residues" evidence="1">
    <location>
        <begin position="49"/>
        <end position="59"/>
    </location>
</feature>
<feature type="chain" id="PRO_5015677312" description="DUF2946 domain-containing protein" evidence="2">
    <location>
        <begin position="23"/>
        <end position="116"/>
    </location>
</feature>
<feature type="region of interest" description="Disordered" evidence="1">
    <location>
        <begin position="36"/>
        <end position="59"/>
    </location>
</feature>
<sequence length="116" mass="12733">MGNWVNSLVLVLLLSVSTQALSVVFDSHAAHQETASHLSEARHNEAHSEQAQPPENTADSSGLDCQHCCHCHGAQHIFLPLLIKTPPVDGHYAVRYNLNQPPATGFWRNLLRPPIA</sequence>
<feature type="signal peptide" evidence="2">
    <location>
        <begin position="1"/>
        <end position="22"/>
    </location>
</feature>
<evidence type="ECO:0000313" key="3">
    <source>
        <dbReference type="EMBL" id="PRO74638.1"/>
    </source>
</evidence>
<gene>
    <name evidence="3" type="ORF">C6Y40_05130</name>
</gene>
<accession>A0A2S9VDU9</accession>
<evidence type="ECO:0000313" key="4">
    <source>
        <dbReference type="Proteomes" id="UP000238949"/>
    </source>
</evidence>
<proteinExistence type="predicted"/>
<evidence type="ECO:0000256" key="2">
    <source>
        <dbReference type="SAM" id="SignalP"/>
    </source>
</evidence>
<dbReference type="OrthoDB" id="10001924at2"/>
<feature type="compositionally biased region" description="Basic and acidic residues" evidence="1">
    <location>
        <begin position="39"/>
        <end position="48"/>
    </location>
</feature>
<keyword evidence="4" id="KW-1185">Reference proteome</keyword>
<dbReference type="Proteomes" id="UP000238949">
    <property type="component" value="Unassembled WGS sequence"/>
</dbReference>
<name>A0A2S9VDU9_9ALTE</name>
<evidence type="ECO:0000256" key="1">
    <source>
        <dbReference type="SAM" id="MobiDB-lite"/>
    </source>
</evidence>
<dbReference type="RefSeq" id="WP_105933650.1">
    <property type="nucleotide sequence ID" value="NZ_PVNP01000046.1"/>
</dbReference>
<dbReference type="AlphaFoldDB" id="A0A2S9VDU9"/>
<keyword evidence="2" id="KW-0732">Signal</keyword>
<evidence type="ECO:0008006" key="5">
    <source>
        <dbReference type="Google" id="ProtNLM"/>
    </source>
</evidence>
<protein>
    <recommendedName>
        <fullName evidence="5">DUF2946 domain-containing protein</fullName>
    </recommendedName>
</protein>
<comment type="caution">
    <text evidence="3">The sequence shown here is derived from an EMBL/GenBank/DDBJ whole genome shotgun (WGS) entry which is preliminary data.</text>
</comment>
<organism evidence="3 4">
    <name type="scientific">Alteromonas alba</name>
    <dbReference type="NCBI Taxonomy" id="2079529"/>
    <lineage>
        <taxon>Bacteria</taxon>
        <taxon>Pseudomonadati</taxon>
        <taxon>Pseudomonadota</taxon>
        <taxon>Gammaproteobacteria</taxon>
        <taxon>Alteromonadales</taxon>
        <taxon>Alteromonadaceae</taxon>
        <taxon>Alteromonas/Salinimonas group</taxon>
        <taxon>Alteromonas</taxon>
    </lineage>
</organism>
<dbReference type="EMBL" id="PVNP01000046">
    <property type="protein sequence ID" value="PRO74638.1"/>
    <property type="molecule type" value="Genomic_DNA"/>
</dbReference>
<reference evidence="4" key="1">
    <citation type="journal article" date="2020" name="Int. J. Syst. Evol. Microbiol.">
        <title>Alteromonas alba sp. nov., a marine bacterium isolated from the seawater of the West Pacific Ocean.</title>
        <authorList>
            <person name="Sun C."/>
            <person name="Wu Y.-H."/>
            <person name="Xamxidin M."/>
            <person name="Cheng H."/>
            <person name="Xu X.-W."/>
        </authorList>
    </citation>
    <scope>NUCLEOTIDE SEQUENCE [LARGE SCALE GENOMIC DNA]</scope>
    <source>
        <strain evidence="4">190</strain>
    </source>
</reference>